<feature type="region of interest" description="Disordered" evidence="1">
    <location>
        <begin position="136"/>
        <end position="155"/>
    </location>
</feature>
<name>A0A3N4H908_ASCIM</name>
<keyword evidence="3" id="KW-1185">Reference proteome</keyword>
<organism evidence="2 3">
    <name type="scientific">Ascobolus immersus RN42</name>
    <dbReference type="NCBI Taxonomy" id="1160509"/>
    <lineage>
        <taxon>Eukaryota</taxon>
        <taxon>Fungi</taxon>
        <taxon>Dikarya</taxon>
        <taxon>Ascomycota</taxon>
        <taxon>Pezizomycotina</taxon>
        <taxon>Pezizomycetes</taxon>
        <taxon>Pezizales</taxon>
        <taxon>Ascobolaceae</taxon>
        <taxon>Ascobolus</taxon>
    </lineage>
</organism>
<evidence type="ECO:0000256" key="1">
    <source>
        <dbReference type="SAM" id="MobiDB-lite"/>
    </source>
</evidence>
<dbReference type="EMBL" id="ML119958">
    <property type="protein sequence ID" value="RPA71203.1"/>
    <property type="molecule type" value="Genomic_DNA"/>
</dbReference>
<dbReference type="AlphaFoldDB" id="A0A3N4H908"/>
<evidence type="ECO:0000313" key="2">
    <source>
        <dbReference type="EMBL" id="RPA71203.1"/>
    </source>
</evidence>
<evidence type="ECO:0000313" key="3">
    <source>
        <dbReference type="Proteomes" id="UP000275078"/>
    </source>
</evidence>
<reference evidence="2 3" key="1">
    <citation type="journal article" date="2018" name="Nat. Ecol. Evol.">
        <title>Pezizomycetes genomes reveal the molecular basis of ectomycorrhizal truffle lifestyle.</title>
        <authorList>
            <person name="Murat C."/>
            <person name="Payen T."/>
            <person name="Noel B."/>
            <person name="Kuo A."/>
            <person name="Morin E."/>
            <person name="Chen J."/>
            <person name="Kohler A."/>
            <person name="Krizsan K."/>
            <person name="Balestrini R."/>
            <person name="Da Silva C."/>
            <person name="Montanini B."/>
            <person name="Hainaut M."/>
            <person name="Levati E."/>
            <person name="Barry K.W."/>
            <person name="Belfiori B."/>
            <person name="Cichocki N."/>
            <person name="Clum A."/>
            <person name="Dockter R.B."/>
            <person name="Fauchery L."/>
            <person name="Guy J."/>
            <person name="Iotti M."/>
            <person name="Le Tacon F."/>
            <person name="Lindquist E.A."/>
            <person name="Lipzen A."/>
            <person name="Malagnac F."/>
            <person name="Mello A."/>
            <person name="Molinier V."/>
            <person name="Miyauchi S."/>
            <person name="Poulain J."/>
            <person name="Riccioni C."/>
            <person name="Rubini A."/>
            <person name="Sitrit Y."/>
            <person name="Splivallo R."/>
            <person name="Traeger S."/>
            <person name="Wang M."/>
            <person name="Zifcakova L."/>
            <person name="Wipf D."/>
            <person name="Zambonelli A."/>
            <person name="Paolocci F."/>
            <person name="Nowrousian M."/>
            <person name="Ottonello S."/>
            <person name="Baldrian P."/>
            <person name="Spatafora J.W."/>
            <person name="Henrissat B."/>
            <person name="Nagy L.G."/>
            <person name="Aury J.M."/>
            <person name="Wincker P."/>
            <person name="Grigoriev I.V."/>
            <person name="Bonfante P."/>
            <person name="Martin F.M."/>
        </authorList>
    </citation>
    <scope>NUCLEOTIDE SEQUENCE [LARGE SCALE GENOMIC DNA]</scope>
    <source>
        <strain evidence="2 3">RN42</strain>
    </source>
</reference>
<accession>A0A3N4H908</accession>
<protein>
    <submittedName>
        <fullName evidence="2">Uncharacterized protein</fullName>
    </submittedName>
</protein>
<gene>
    <name evidence="2" type="ORF">BJ508DRAFT_336267</name>
</gene>
<dbReference type="Proteomes" id="UP000275078">
    <property type="component" value="Unassembled WGS sequence"/>
</dbReference>
<sequence length="155" mass="17372">MFGQTPAKYIIVSTPKQKPDQFIKVDGIFDNLDEANIHAKQILAAQTGAFSISYDKDGCLIMPSADTDTVKRGPKKHVFRAMVAKYINEKDQQRCDETDNLPAQPNTAPEQSLFDPFMNSPSQPLTIMSFTATSERTGRSRLTRISSPVETHWLH</sequence>
<proteinExistence type="predicted"/>